<dbReference type="Proteomes" id="UP001501586">
    <property type="component" value="Unassembled WGS sequence"/>
</dbReference>
<keyword evidence="12" id="KW-1185">Reference proteome</keyword>
<keyword evidence="6" id="KW-0479">Metal-binding</keyword>
<dbReference type="PANTHER" id="PTHR30040:SF2">
    <property type="entry name" value="FAD:PROTEIN FMN TRANSFERASE"/>
    <property type="match status" value="1"/>
</dbReference>
<evidence type="ECO:0000256" key="2">
    <source>
        <dbReference type="ARBA" id="ARBA00011955"/>
    </source>
</evidence>
<dbReference type="InterPro" id="IPR024932">
    <property type="entry name" value="ApbE"/>
</dbReference>
<dbReference type="PANTHER" id="PTHR30040">
    <property type="entry name" value="THIAMINE BIOSYNTHESIS LIPOPROTEIN APBE"/>
    <property type="match status" value="1"/>
</dbReference>
<evidence type="ECO:0000256" key="8">
    <source>
        <dbReference type="ARBA" id="ARBA00022842"/>
    </source>
</evidence>
<evidence type="ECO:0000256" key="7">
    <source>
        <dbReference type="ARBA" id="ARBA00022827"/>
    </source>
</evidence>
<sequence>MRDPAPTFHAARFRAIGAEHEILCSEESARPIAVAIAEDLLAELDSAASRFHVSELDSLNRAALHGPVTAEISPLLAEVLRAALWAAADTGGLNDPTLGAGLLAAGYDVDIDAVRSRAPHEWAAWVPPVPSERSSGWQNVELRGRRLTLPAGTLLDVGSIGKAFAADAIAARCDSQLPGAFVVNCGGDIALAGLAPSSGVPLGIMDAHDRLVDAVELSAGGMATSSTQLRRWQRDGRSLHHIIDPRSGEPALPVWHTATVTAASAVAANAASTAAIVLGDAAPDWLAGRDVHALLVGADRRTAIRWPTTAVPNRCDGVTTEEAAA</sequence>
<organism evidence="11 12">
    <name type="scientific">Brevibacterium daeguense</name>
    <dbReference type="NCBI Taxonomy" id="909936"/>
    <lineage>
        <taxon>Bacteria</taxon>
        <taxon>Bacillati</taxon>
        <taxon>Actinomycetota</taxon>
        <taxon>Actinomycetes</taxon>
        <taxon>Micrococcales</taxon>
        <taxon>Brevibacteriaceae</taxon>
        <taxon>Brevibacterium</taxon>
    </lineage>
</organism>
<dbReference type="SUPFAM" id="SSF143631">
    <property type="entry name" value="ApbE-like"/>
    <property type="match status" value="1"/>
</dbReference>
<keyword evidence="5 11" id="KW-0808">Transferase</keyword>
<proteinExistence type="predicted"/>
<keyword evidence="8" id="KW-0460">Magnesium</keyword>
<dbReference type="GO" id="GO:0016740">
    <property type="term" value="F:transferase activity"/>
    <property type="evidence" value="ECO:0007669"/>
    <property type="project" value="UniProtKB-KW"/>
</dbReference>
<evidence type="ECO:0000256" key="6">
    <source>
        <dbReference type="ARBA" id="ARBA00022723"/>
    </source>
</evidence>
<dbReference type="Gene3D" id="3.10.520.10">
    <property type="entry name" value="ApbE-like domains"/>
    <property type="match status" value="1"/>
</dbReference>
<protein>
    <recommendedName>
        <fullName evidence="3">FAD:protein FMN transferase</fullName>
        <ecNumber evidence="2">2.7.1.180</ecNumber>
    </recommendedName>
    <alternativeName>
        <fullName evidence="9">Flavin transferase</fullName>
    </alternativeName>
</protein>
<keyword evidence="4" id="KW-0285">Flavoprotein</keyword>
<dbReference type="EMBL" id="BAABAZ010000004">
    <property type="protein sequence ID" value="GAA4282979.1"/>
    <property type="molecule type" value="Genomic_DNA"/>
</dbReference>
<evidence type="ECO:0000256" key="9">
    <source>
        <dbReference type="ARBA" id="ARBA00031306"/>
    </source>
</evidence>
<comment type="catalytic activity">
    <reaction evidence="10">
        <text>L-threonyl-[protein] + FAD = FMN-L-threonyl-[protein] + AMP + H(+)</text>
        <dbReference type="Rhea" id="RHEA:36847"/>
        <dbReference type="Rhea" id="RHEA-COMP:11060"/>
        <dbReference type="Rhea" id="RHEA-COMP:11061"/>
        <dbReference type="ChEBI" id="CHEBI:15378"/>
        <dbReference type="ChEBI" id="CHEBI:30013"/>
        <dbReference type="ChEBI" id="CHEBI:57692"/>
        <dbReference type="ChEBI" id="CHEBI:74257"/>
        <dbReference type="ChEBI" id="CHEBI:456215"/>
        <dbReference type="EC" id="2.7.1.180"/>
    </reaction>
</comment>
<comment type="cofactor">
    <cofactor evidence="1">
        <name>Mg(2+)</name>
        <dbReference type="ChEBI" id="CHEBI:18420"/>
    </cofactor>
</comment>
<keyword evidence="7" id="KW-0274">FAD</keyword>
<dbReference type="EC" id="2.7.1.180" evidence="2"/>
<comment type="caution">
    <text evidence="11">The sequence shown here is derived from an EMBL/GenBank/DDBJ whole genome shotgun (WGS) entry which is preliminary data.</text>
</comment>
<evidence type="ECO:0000256" key="3">
    <source>
        <dbReference type="ARBA" id="ARBA00016337"/>
    </source>
</evidence>
<evidence type="ECO:0000256" key="1">
    <source>
        <dbReference type="ARBA" id="ARBA00001946"/>
    </source>
</evidence>
<evidence type="ECO:0000256" key="10">
    <source>
        <dbReference type="ARBA" id="ARBA00048540"/>
    </source>
</evidence>
<accession>A0ABP8EGB4</accession>
<dbReference type="Pfam" id="PF02424">
    <property type="entry name" value="ApbE"/>
    <property type="match status" value="1"/>
</dbReference>
<dbReference type="InterPro" id="IPR003374">
    <property type="entry name" value="ApbE-like_sf"/>
</dbReference>
<evidence type="ECO:0000313" key="11">
    <source>
        <dbReference type="EMBL" id="GAA4282979.1"/>
    </source>
</evidence>
<evidence type="ECO:0000256" key="4">
    <source>
        <dbReference type="ARBA" id="ARBA00022630"/>
    </source>
</evidence>
<reference evidence="12" key="1">
    <citation type="journal article" date="2019" name="Int. J. Syst. Evol. Microbiol.">
        <title>The Global Catalogue of Microorganisms (GCM) 10K type strain sequencing project: providing services to taxonomists for standard genome sequencing and annotation.</title>
        <authorList>
            <consortium name="The Broad Institute Genomics Platform"/>
            <consortium name="The Broad Institute Genome Sequencing Center for Infectious Disease"/>
            <person name="Wu L."/>
            <person name="Ma J."/>
        </authorList>
    </citation>
    <scope>NUCLEOTIDE SEQUENCE [LARGE SCALE GENOMIC DNA]</scope>
    <source>
        <strain evidence="12">JCM 17458</strain>
    </source>
</reference>
<name>A0ABP8EGB4_9MICO</name>
<gene>
    <name evidence="11" type="ORF">GCM10022261_05100</name>
</gene>
<evidence type="ECO:0000256" key="5">
    <source>
        <dbReference type="ARBA" id="ARBA00022679"/>
    </source>
</evidence>
<evidence type="ECO:0000313" key="12">
    <source>
        <dbReference type="Proteomes" id="UP001501586"/>
    </source>
</evidence>